<gene>
    <name evidence="1" type="ORF">INT45_007192</name>
</gene>
<evidence type="ECO:0000313" key="2">
    <source>
        <dbReference type="Proteomes" id="UP000646827"/>
    </source>
</evidence>
<proteinExistence type="predicted"/>
<comment type="caution">
    <text evidence="1">The sequence shown here is derived from an EMBL/GenBank/DDBJ whole genome shotgun (WGS) entry which is preliminary data.</text>
</comment>
<dbReference type="AlphaFoldDB" id="A0A8H7S3S5"/>
<dbReference type="OrthoDB" id="2232555at2759"/>
<organism evidence="1 2">
    <name type="scientific">Circinella minor</name>
    <dbReference type="NCBI Taxonomy" id="1195481"/>
    <lineage>
        <taxon>Eukaryota</taxon>
        <taxon>Fungi</taxon>
        <taxon>Fungi incertae sedis</taxon>
        <taxon>Mucoromycota</taxon>
        <taxon>Mucoromycotina</taxon>
        <taxon>Mucoromycetes</taxon>
        <taxon>Mucorales</taxon>
        <taxon>Lichtheimiaceae</taxon>
        <taxon>Circinella</taxon>
    </lineage>
</organism>
<evidence type="ECO:0008006" key="3">
    <source>
        <dbReference type="Google" id="ProtNLM"/>
    </source>
</evidence>
<accession>A0A8H7S3S5</accession>
<evidence type="ECO:0000313" key="1">
    <source>
        <dbReference type="EMBL" id="KAG2222175.1"/>
    </source>
</evidence>
<dbReference type="Proteomes" id="UP000646827">
    <property type="component" value="Unassembled WGS sequence"/>
</dbReference>
<name>A0A8H7S3S5_9FUNG</name>
<keyword evidence="2" id="KW-1185">Reference proteome</keyword>
<sequence length="109" mass="12544">MISYTTTPTCVFCDSIDTPEHFVWACPIKQSVWQSIASRYLVSPRELTLHHIISLSLAGLSVRPEFKLTFFDIIATTLLQIWSAHWHFVFHQTTFWSNGVIAKTILHLP</sequence>
<protein>
    <recommendedName>
        <fullName evidence="3">Reverse transcriptase zinc-binding domain-containing protein</fullName>
    </recommendedName>
</protein>
<reference evidence="1 2" key="1">
    <citation type="submission" date="2020-12" db="EMBL/GenBank/DDBJ databases">
        <title>Metabolic potential, ecology and presence of endohyphal bacteria is reflected in genomic diversity of Mucoromycotina.</title>
        <authorList>
            <person name="Muszewska A."/>
            <person name="Okrasinska A."/>
            <person name="Steczkiewicz K."/>
            <person name="Drgas O."/>
            <person name="Orlowska M."/>
            <person name="Perlinska-Lenart U."/>
            <person name="Aleksandrzak-Piekarczyk T."/>
            <person name="Szatraj K."/>
            <person name="Zielenkiewicz U."/>
            <person name="Pilsyk S."/>
            <person name="Malc E."/>
            <person name="Mieczkowski P."/>
            <person name="Kruszewska J.S."/>
            <person name="Biernat P."/>
            <person name="Pawlowska J."/>
        </authorList>
    </citation>
    <scope>NUCLEOTIDE SEQUENCE [LARGE SCALE GENOMIC DNA]</scope>
    <source>
        <strain evidence="1 2">CBS 142.35</strain>
    </source>
</reference>
<dbReference type="EMBL" id="JAEPRB010000090">
    <property type="protein sequence ID" value="KAG2222175.1"/>
    <property type="molecule type" value="Genomic_DNA"/>
</dbReference>